<dbReference type="WormBase" id="F18F11.3f">
    <property type="protein sequence ID" value="CE48990"/>
    <property type="gene ID" value="WBGene00017576"/>
    <property type="gene designation" value="cdh-8"/>
</dbReference>
<dbReference type="FunFam" id="2.60.40.60:FF:000092">
    <property type="entry name" value="Protocadherin 8"/>
    <property type="match status" value="1"/>
</dbReference>
<feature type="domain" description="Cadherin" evidence="11">
    <location>
        <begin position="126"/>
        <end position="237"/>
    </location>
</feature>
<evidence type="ECO:0000256" key="9">
    <source>
        <dbReference type="SAM" id="Phobius"/>
    </source>
</evidence>
<dbReference type="Proteomes" id="UP000001940">
    <property type="component" value="Chromosome IV"/>
</dbReference>
<evidence type="ECO:0000313" key="14">
    <source>
        <dbReference type="WormBase" id="F18F11.3f"/>
    </source>
</evidence>
<dbReference type="PRINTS" id="PR00205">
    <property type="entry name" value="CADHERIN"/>
</dbReference>
<evidence type="ECO:0000256" key="6">
    <source>
        <dbReference type="ARBA" id="ARBA00023136"/>
    </source>
</evidence>
<keyword evidence="2 9" id="KW-0812">Transmembrane</keyword>
<dbReference type="RefSeq" id="NP_001294414.1">
    <property type="nucleotide sequence ID" value="NM_001307485.3"/>
</dbReference>
<dbReference type="GO" id="GO:0005509">
    <property type="term" value="F:calcium ion binding"/>
    <property type="evidence" value="ECO:0007669"/>
    <property type="project" value="UniProtKB-UniRule"/>
</dbReference>
<dbReference type="AGR" id="WB:WBGene00017576"/>
<evidence type="ECO:0000256" key="2">
    <source>
        <dbReference type="ARBA" id="ARBA00022692"/>
    </source>
</evidence>
<keyword evidence="10" id="KW-0732">Signal</keyword>
<dbReference type="InterPro" id="IPR020894">
    <property type="entry name" value="Cadherin_CS"/>
</dbReference>
<evidence type="ECO:0000256" key="7">
    <source>
        <dbReference type="PROSITE-ProRule" id="PRU00043"/>
    </source>
</evidence>
<dbReference type="SUPFAM" id="SSF49313">
    <property type="entry name" value="Cadherin-like"/>
    <property type="match status" value="9"/>
</dbReference>
<dbReference type="ExpressionAtlas" id="U4PEL1">
    <property type="expression patterns" value="baseline and differential"/>
</dbReference>
<protein>
    <submittedName>
        <fullName evidence="12">Cadherin domain-containing protein</fullName>
    </submittedName>
</protein>
<dbReference type="InterPro" id="IPR015919">
    <property type="entry name" value="Cadherin-like_sf"/>
</dbReference>
<keyword evidence="6 9" id="KW-0472">Membrane</keyword>
<evidence type="ECO:0000256" key="10">
    <source>
        <dbReference type="SAM" id="SignalP"/>
    </source>
</evidence>
<reference evidence="12 13" key="1">
    <citation type="journal article" date="1998" name="Science">
        <title>Genome sequence of the nematode C. elegans: a platform for investigating biology.</title>
        <authorList>
            <consortium name="The C. elegans sequencing consortium"/>
            <person name="Sulson J.E."/>
            <person name="Waterston R."/>
        </authorList>
    </citation>
    <scope>NUCLEOTIDE SEQUENCE [LARGE SCALE GENOMIC DNA]</scope>
    <source>
        <strain evidence="12 13">Bristol N2</strain>
    </source>
</reference>
<dbReference type="EMBL" id="BX284604">
    <property type="protein sequence ID" value="CDH93166.1"/>
    <property type="molecule type" value="Genomic_DNA"/>
</dbReference>
<evidence type="ECO:0000256" key="1">
    <source>
        <dbReference type="ARBA" id="ARBA00004370"/>
    </source>
</evidence>
<dbReference type="SMART" id="SM00112">
    <property type="entry name" value="CA"/>
    <property type="match status" value="8"/>
</dbReference>
<keyword evidence="3" id="KW-0677">Repeat</keyword>
<dbReference type="Gene3D" id="2.60.40.60">
    <property type="entry name" value="Cadherins"/>
    <property type="match status" value="11"/>
</dbReference>
<feature type="transmembrane region" description="Helical" evidence="9">
    <location>
        <begin position="1487"/>
        <end position="1507"/>
    </location>
</feature>
<dbReference type="CDD" id="cd11304">
    <property type="entry name" value="Cadherin_repeat"/>
    <property type="match status" value="8"/>
</dbReference>
<name>U4PEL1_CAEEL</name>
<dbReference type="PROSITE" id="PS00232">
    <property type="entry name" value="CADHERIN_1"/>
    <property type="match status" value="5"/>
</dbReference>
<evidence type="ECO:0000256" key="3">
    <source>
        <dbReference type="ARBA" id="ARBA00022737"/>
    </source>
</evidence>
<keyword evidence="4 7" id="KW-0106">Calcium</keyword>
<proteinExistence type="predicted"/>
<dbReference type="InterPro" id="IPR002126">
    <property type="entry name" value="Cadherin-like_dom"/>
</dbReference>
<feature type="region of interest" description="Disordered" evidence="8">
    <location>
        <begin position="1549"/>
        <end position="1573"/>
    </location>
</feature>
<evidence type="ECO:0000259" key="11">
    <source>
        <dbReference type="PROSITE" id="PS50268"/>
    </source>
</evidence>
<feature type="domain" description="Cadherin" evidence="11">
    <location>
        <begin position="549"/>
        <end position="651"/>
    </location>
</feature>
<evidence type="ECO:0000313" key="12">
    <source>
        <dbReference type="EMBL" id="CDH93166.1"/>
    </source>
</evidence>
<feature type="domain" description="Cadherin" evidence="11">
    <location>
        <begin position="54"/>
        <end position="125"/>
    </location>
</feature>
<feature type="domain" description="Cadherin" evidence="11">
    <location>
        <begin position="1174"/>
        <end position="1283"/>
    </location>
</feature>
<feature type="domain" description="Cadherin" evidence="11">
    <location>
        <begin position="893"/>
        <end position="999"/>
    </location>
</feature>
<keyword evidence="5 9" id="KW-1133">Transmembrane helix</keyword>
<dbReference type="Bgee" id="WBGene00017576">
    <property type="expression patterns" value="Expressed in pharyngeal muscle cell (C elegans) and 3 other cell types or tissues"/>
</dbReference>
<dbReference type="PANTHER" id="PTHR24026:SF126">
    <property type="entry name" value="PROTOCADHERIN FAT 4"/>
    <property type="match status" value="1"/>
</dbReference>
<feature type="signal peptide" evidence="10">
    <location>
        <begin position="1"/>
        <end position="22"/>
    </location>
</feature>
<dbReference type="GO" id="GO:0007156">
    <property type="term" value="P:homophilic cell adhesion via plasma membrane adhesion molecules"/>
    <property type="evidence" value="ECO:0007669"/>
    <property type="project" value="InterPro"/>
</dbReference>
<dbReference type="PROSITE" id="PS50268">
    <property type="entry name" value="CADHERIN_2"/>
    <property type="match status" value="8"/>
</dbReference>
<evidence type="ECO:0000256" key="8">
    <source>
        <dbReference type="SAM" id="MobiDB-lite"/>
    </source>
</evidence>
<evidence type="ECO:0000256" key="4">
    <source>
        <dbReference type="ARBA" id="ARBA00022837"/>
    </source>
</evidence>
<feature type="chain" id="PRO_5004653333" evidence="10">
    <location>
        <begin position="23"/>
        <end position="1573"/>
    </location>
</feature>
<accession>U4PEL1</accession>
<comment type="subcellular location">
    <subcellularLocation>
        <location evidence="1">Membrane</location>
    </subcellularLocation>
</comment>
<feature type="domain" description="Cadherin" evidence="11">
    <location>
        <begin position="779"/>
        <end position="854"/>
    </location>
</feature>
<dbReference type="GO" id="GO:0005886">
    <property type="term" value="C:plasma membrane"/>
    <property type="evidence" value="ECO:0007669"/>
    <property type="project" value="UniProtKB-SubCell"/>
</dbReference>
<evidence type="ECO:0000313" key="13">
    <source>
        <dbReference type="Proteomes" id="UP000001940"/>
    </source>
</evidence>
<keyword evidence="13" id="KW-1185">Reference proteome</keyword>
<dbReference type="OrthoDB" id="5799622at2759"/>
<dbReference type="GeneID" id="184652"/>
<organism evidence="12 13">
    <name type="scientific">Caenorhabditis elegans</name>
    <dbReference type="NCBI Taxonomy" id="6239"/>
    <lineage>
        <taxon>Eukaryota</taxon>
        <taxon>Metazoa</taxon>
        <taxon>Ecdysozoa</taxon>
        <taxon>Nematoda</taxon>
        <taxon>Chromadorea</taxon>
        <taxon>Rhabditida</taxon>
        <taxon>Rhabditina</taxon>
        <taxon>Rhabditomorpha</taxon>
        <taxon>Rhabditoidea</taxon>
        <taxon>Rhabditidae</taxon>
        <taxon>Peloderinae</taxon>
        <taxon>Caenorhabditis</taxon>
    </lineage>
</organism>
<evidence type="ECO:0000256" key="5">
    <source>
        <dbReference type="ARBA" id="ARBA00022989"/>
    </source>
</evidence>
<sequence>MSQLFKFSYFLILLGCLKGTDSAQLLIEPSFLLVEEDWPVGTHLPVTICPKNVKILSGDPASYFTVVKINETCSTLQLNLALDADKENADGLRGQSFSLVIAGPKKSRATLEVQIVDVNDNSPQFSNTPSSFEISENAEIGTDIFKVTTLDPDTGISGISRFSVEGDSSFTLAKRKCSSGKCSTQLRLAKKLDFEEKPIHTFNITAKDGDPHSNRTHTVAHTVTIHVKNENDEPPKFLTDFSQVFPIFKSTKPGDIIAKLEAIDVENGAEIQFGMKENEHLKIDSKSGNVLLKKLPTDDALITVELYATSSKNGKSKTVEMKLRLMNDEATLPKIAENQEKPELCEFPIYEAHLIQGTGTFSTPLKIKTLKSMAEEKPRLIGGSESFDLNVIDDFHVELKVLNAEKVASQVLDSAQLLVKSQSGQCRIVLRSAAQMTPKASPIAQKLKIIPKFEKSEYQFQVVENREPTVLGEVKVISDGPVTYEILGENGEKFQISNDGEIQNLEPIDRETYEKFELIVKATDLNGSSGKSQLIIHVKDENDNSPIFDKEHYFITVDEGKSEKLKITATDADSGKNGQIVYSIDQKIDNLPIDISPDGMLFIGAIDRENMGNSNEVNLTVTASDSGEPKRSASATVTIRVKDINDNSPVFSNSRYSIPLDANISPGGIIGRLEATDADSTSPNNYVTYTSGDPKFTVSDSGEILFTGPGTLEKSASLEFNVTAQDGGDPMNSANALVVINEHRSMKSIENELTTQINSNDTGGEKSEIKWLNAGMPGYTYEIIRASADGFSDSEVATWISIDSKSGRIYTLKKVDPSRVKQIKLHISMRKGKREVPVELIINVMDTDDVTPIYSTPTRKLSVTESATLGTTVVDMPVEGIKEQNEIKPIFKNSSNFAVSLLESSVLGTVLDLPYPLATDRDSSKFSTLKYSMTGDEGYFKIDESNSTIRLVAPLDFETQRVHSLSIKCVDNQGREPHHEVFASVTVTVIDVNDNAPVIHNTDLTHLSIEEDAQVGQVVTVLVISDSDEGGVQKTEIDVNSTLFRADSDKKLVVIASLKGHAGQRICSTVTATDVGGLRATSPYCVTVYPAKNTHHNPLVITPKQNSIHYFDENIVYDELLKVKVLEEDGDIGNVTFRLDEMFKKILACRINNCTSTHLFISVNDRNDNCPMFPKQDVRLTVLENEKGKRQVGRIPAALDSDFHSDNTKVCYTTDTPLFFFSDPTLPILFTNSSFDREHKKQHQISITAYDCHLSCRDPHKPINGTIVALIDVLDINDNFPKFSEKIYTSTVVQGHVTTGSHILTVQATDLDEEPEGLKYSIRGFVRSPSHSFVAAESPISIDKSTGELSATEILKDSSYSFTVVVTDGAGHEDTASVVISVVTYAQQTELVFDAPFELIMKNEKKIAENLSNATGLQTIVDKCRQNANFTLMLVHFMDINGQFVNVDRAVNLLMSSSAESRRELRSVYGLREAFPPVPIPSKVPQYILIAVLLFFVISILSMCIWCRQRNNYERKLRHISAQASTVHTVTLGRGGKQTCNPGYGEIPIISRHHHPPPAPPPPTSADLQSTEL</sequence>
<dbReference type="PANTHER" id="PTHR24026">
    <property type="entry name" value="FAT ATYPICAL CADHERIN-RELATED"/>
    <property type="match status" value="1"/>
</dbReference>
<feature type="domain" description="Cadherin" evidence="11">
    <location>
        <begin position="454"/>
        <end position="548"/>
    </location>
</feature>
<feature type="domain" description="Cadherin" evidence="11">
    <location>
        <begin position="1300"/>
        <end position="1398"/>
    </location>
</feature>
<dbReference type="CTD" id="184652"/>
<gene>
    <name evidence="12 14" type="primary">cdh-8</name>
    <name evidence="12" type="ORF">CELE_F18F11.3</name>
    <name evidence="14" type="ORF">F18F11.3</name>
</gene>
<dbReference type="Pfam" id="PF00028">
    <property type="entry name" value="Cadherin"/>
    <property type="match status" value="4"/>
</dbReference>